<dbReference type="InParanoid" id="Q2GNQ5"/>
<organism evidence="3 4">
    <name type="scientific">Chaetomium globosum (strain ATCC 6205 / CBS 148.51 / DSM 1962 / NBRC 6347 / NRRL 1970)</name>
    <name type="common">Soil fungus</name>
    <dbReference type="NCBI Taxonomy" id="306901"/>
    <lineage>
        <taxon>Eukaryota</taxon>
        <taxon>Fungi</taxon>
        <taxon>Dikarya</taxon>
        <taxon>Ascomycota</taxon>
        <taxon>Pezizomycotina</taxon>
        <taxon>Sordariomycetes</taxon>
        <taxon>Sordariomycetidae</taxon>
        <taxon>Sordariales</taxon>
        <taxon>Chaetomiaceae</taxon>
        <taxon>Chaetomium</taxon>
    </lineage>
</organism>
<dbReference type="RefSeq" id="XP_001228326.1">
    <property type="nucleotide sequence ID" value="XM_001228325.1"/>
</dbReference>
<sequence length="298" mass="32402">MAPERLRCQQGEWKTRDQFSNRQLSKYDRNEKATPSKTGIRCVEHSGGPVNELTCKGPCGLKRDRRFFSKRTIQHDTFWCVHCTEWKLRTETGESLPAPGAQLSIEEVRPPSGNNPTFDNYDAGLDGVESTVGTEDTCSVVMSAAEPSESILETEPIQYGNWSDGLIPQHLAQVQTRPPHWLIPVSDGPLTGCLQLETSTVDNTSVAGSDMTSTQGGAGRAPVAFNAWGPNGEYARMTKTPTLASGSTRTVTTAHSESVRENRSGWAKVPTRKHAPQLPSYLKSVTGGADSGPSRRSG</sequence>
<proteinExistence type="predicted"/>
<dbReference type="GeneID" id="4396578"/>
<dbReference type="AlphaFoldDB" id="Q2GNQ5"/>
<feature type="compositionally biased region" description="Polar residues" evidence="1">
    <location>
        <begin position="244"/>
        <end position="256"/>
    </location>
</feature>
<evidence type="ECO:0000313" key="4">
    <source>
        <dbReference type="Proteomes" id="UP000001056"/>
    </source>
</evidence>
<evidence type="ECO:0000313" key="3">
    <source>
        <dbReference type="EMBL" id="EAQ83995.1"/>
    </source>
</evidence>
<reference evidence="4" key="1">
    <citation type="journal article" date="2015" name="Genome Announc.">
        <title>Draft genome sequence of the cellulolytic fungus Chaetomium globosum.</title>
        <authorList>
            <person name="Cuomo C.A."/>
            <person name="Untereiner W.A."/>
            <person name="Ma L.-J."/>
            <person name="Grabherr M."/>
            <person name="Birren B.W."/>
        </authorList>
    </citation>
    <scope>NUCLEOTIDE SEQUENCE [LARGE SCALE GENOMIC DNA]</scope>
    <source>
        <strain evidence="4">ATCC 6205 / CBS 148.51 / DSM 1962 / NBRC 6347 / NRRL 1970</strain>
    </source>
</reference>
<dbReference type="OrthoDB" id="3514033at2759"/>
<feature type="region of interest" description="Disordered" evidence="1">
    <location>
        <begin position="1"/>
        <end position="36"/>
    </location>
</feature>
<dbReference type="eggNOG" id="ENOG502RJS5">
    <property type="taxonomic scope" value="Eukaryota"/>
</dbReference>
<dbReference type="OMA" id="QRTEMTC"/>
<dbReference type="STRING" id="306901.Q2GNQ5"/>
<evidence type="ECO:0000256" key="1">
    <source>
        <dbReference type="SAM" id="MobiDB-lite"/>
    </source>
</evidence>
<accession>Q2GNQ5</accession>
<dbReference type="VEuPathDB" id="FungiDB:CHGG_10399"/>
<protein>
    <recommendedName>
        <fullName evidence="2">Stc1 domain-containing protein</fullName>
    </recommendedName>
</protein>
<feature type="domain" description="Stc1" evidence="2">
    <location>
        <begin position="7"/>
        <end position="85"/>
    </location>
</feature>
<dbReference type="Proteomes" id="UP000001056">
    <property type="component" value="Unassembled WGS sequence"/>
</dbReference>
<evidence type="ECO:0000259" key="2">
    <source>
        <dbReference type="Pfam" id="PF12898"/>
    </source>
</evidence>
<keyword evidence="4" id="KW-1185">Reference proteome</keyword>
<dbReference type="HOGENOM" id="CLU_906682_0_0_1"/>
<name>Q2GNQ5_CHAGB</name>
<feature type="compositionally biased region" description="Basic and acidic residues" evidence="1">
    <location>
        <begin position="1"/>
        <end position="34"/>
    </location>
</feature>
<dbReference type="EMBL" id="CH408035">
    <property type="protein sequence ID" value="EAQ83995.1"/>
    <property type="molecule type" value="Genomic_DNA"/>
</dbReference>
<dbReference type="InterPro" id="IPR024630">
    <property type="entry name" value="Stc1"/>
</dbReference>
<gene>
    <name evidence="3" type="ORF">CHGG_10399</name>
</gene>
<feature type="region of interest" description="Disordered" evidence="1">
    <location>
        <begin position="244"/>
        <end position="298"/>
    </location>
</feature>
<dbReference type="Pfam" id="PF12898">
    <property type="entry name" value="Stc1"/>
    <property type="match status" value="1"/>
</dbReference>